<feature type="region of interest" description="Disordered" evidence="2">
    <location>
        <begin position="306"/>
        <end position="327"/>
    </location>
</feature>
<dbReference type="Gene3D" id="1.10.510.10">
    <property type="entry name" value="Transferase(Phosphotransferase) domain 1"/>
    <property type="match status" value="1"/>
</dbReference>
<organism evidence="4 5">
    <name type="scientific">Tritrichomonas foetus</name>
    <dbReference type="NCBI Taxonomy" id="1144522"/>
    <lineage>
        <taxon>Eukaryota</taxon>
        <taxon>Metamonada</taxon>
        <taxon>Parabasalia</taxon>
        <taxon>Tritrichomonadida</taxon>
        <taxon>Tritrichomonadidae</taxon>
        <taxon>Tritrichomonas</taxon>
    </lineage>
</organism>
<dbReference type="AlphaFoldDB" id="A0A1J4K3K5"/>
<dbReference type="PROSITE" id="PS50011">
    <property type="entry name" value="PROTEIN_KINASE_DOM"/>
    <property type="match status" value="1"/>
</dbReference>
<evidence type="ECO:0000256" key="1">
    <source>
        <dbReference type="ARBA" id="ARBA00038101"/>
    </source>
</evidence>
<dbReference type="VEuPathDB" id="TrichDB:TRFO_28192"/>
<gene>
    <name evidence="4" type="ORF">TRFO_28192</name>
</gene>
<dbReference type="Pfam" id="PF08238">
    <property type="entry name" value="Sel1"/>
    <property type="match status" value="11"/>
</dbReference>
<feature type="region of interest" description="Disordered" evidence="2">
    <location>
        <begin position="371"/>
        <end position="519"/>
    </location>
</feature>
<keyword evidence="5" id="KW-1185">Reference proteome</keyword>
<evidence type="ECO:0000259" key="3">
    <source>
        <dbReference type="PROSITE" id="PS50011"/>
    </source>
</evidence>
<dbReference type="GO" id="GO:0004672">
    <property type="term" value="F:protein kinase activity"/>
    <property type="evidence" value="ECO:0007669"/>
    <property type="project" value="InterPro"/>
</dbReference>
<protein>
    <recommendedName>
        <fullName evidence="3">Protein kinase domain-containing protein</fullName>
    </recommendedName>
</protein>
<accession>A0A1J4K3K5</accession>
<dbReference type="SUPFAM" id="SSF81901">
    <property type="entry name" value="HCP-like"/>
    <property type="match status" value="3"/>
</dbReference>
<comment type="similarity">
    <text evidence="1">Belongs to the sel-1 family.</text>
</comment>
<dbReference type="InterPro" id="IPR011990">
    <property type="entry name" value="TPR-like_helical_dom_sf"/>
</dbReference>
<dbReference type="EMBL" id="MLAK01000797">
    <property type="protein sequence ID" value="OHT04310.1"/>
    <property type="molecule type" value="Genomic_DNA"/>
</dbReference>
<feature type="compositionally biased region" description="Basic residues" evidence="2">
    <location>
        <begin position="310"/>
        <end position="319"/>
    </location>
</feature>
<dbReference type="InterPro" id="IPR050767">
    <property type="entry name" value="Sel1_AlgK"/>
</dbReference>
<dbReference type="OrthoDB" id="4062651at2759"/>
<dbReference type="RefSeq" id="XP_068357446.1">
    <property type="nucleotide sequence ID" value="XM_068506027.1"/>
</dbReference>
<dbReference type="Pfam" id="PF00069">
    <property type="entry name" value="Pkinase"/>
    <property type="match status" value="1"/>
</dbReference>
<dbReference type="InterPro" id="IPR000719">
    <property type="entry name" value="Prot_kinase_dom"/>
</dbReference>
<dbReference type="SMART" id="SM00671">
    <property type="entry name" value="SEL1"/>
    <property type="match status" value="11"/>
</dbReference>
<feature type="domain" description="Protein kinase" evidence="3">
    <location>
        <begin position="20"/>
        <end position="272"/>
    </location>
</feature>
<feature type="compositionally biased region" description="Basic and acidic residues" evidence="2">
    <location>
        <begin position="394"/>
        <end position="404"/>
    </location>
</feature>
<dbReference type="InterPro" id="IPR006597">
    <property type="entry name" value="Sel1-like"/>
</dbReference>
<evidence type="ECO:0000313" key="4">
    <source>
        <dbReference type="EMBL" id="OHT04310.1"/>
    </source>
</evidence>
<proteinExistence type="inferred from homology"/>
<comment type="caution">
    <text evidence="4">The sequence shown here is derived from an EMBL/GenBank/DDBJ whole genome shotgun (WGS) entry which is preliminary data.</text>
</comment>
<reference evidence="4" key="1">
    <citation type="submission" date="2016-10" db="EMBL/GenBank/DDBJ databases">
        <authorList>
            <person name="Benchimol M."/>
            <person name="Almeida L.G."/>
            <person name="Vasconcelos A.T."/>
            <person name="Perreira-Neves A."/>
            <person name="Rosa I.A."/>
            <person name="Tasca T."/>
            <person name="Bogo M.R."/>
            <person name="de Souza W."/>
        </authorList>
    </citation>
    <scope>NUCLEOTIDE SEQUENCE [LARGE SCALE GENOMIC DNA]</scope>
    <source>
        <strain evidence="4">K</strain>
    </source>
</reference>
<feature type="compositionally biased region" description="Basic and acidic residues" evidence="2">
    <location>
        <begin position="448"/>
        <end position="519"/>
    </location>
</feature>
<dbReference type="GO" id="GO:0005524">
    <property type="term" value="F:ATP binding"/>
    <property type="evidence" value="ECO:0007669"/>
    <property type="project" value="InterPro"/>
</dbReference>
<dbReference type="SUPFAM" id="SSF56112">
    <property type="entry name" value="Protein kinase-like (PK-like)"/>
    <property type="match status" value="1"/>
</dbReference>
<dbReference type="InterPro" id="IPR011009">
    <property type="entry name" value="Kinase-like_dom_sf"/>
</dbReference>
<name>A0A1J4K3K5_9EUKA</name>
<dbReference type="Gene3D" id="1.25.40.10">
    <property type="entry name" value="Tetratricopeptide repeat domain"/>
    <property type="match status" value="4"/>
</dbReference>
<evidence type="ECO:0000256" key="2">
    <source>
        <dbReference type="SAM" id="MobiDB-lite"/>
    </source>
</evidence>
<feature type="compositionally biased region" description="Low complexity" evidence="2">
    <location>
        <begin position="374"/>
        <end position="392"/>
    </location>
</feature>
<evidence type="ECO:0000313" key="5">
    <source>
        <dbReference type="Proteomes" id="UP000179807"/>
    </source>
</evidence>
<dbReference type="PANTHER" id="PTHR11102:SF160">
    <property type="entry name" value="ERAD-ASSOCIATED E3 UBIQUITIN-PROTEIN LIGASE COMPONENT HRD3"/>
    <property type="match status" value="1"/>
</dbReference>
<sequence>MKPRKLKVSVIKFLADLIDYTKVKTINRSDFAKVVLVKNKETNKLSILKSFFYNVTTAELQNIFVREAYLLQTLQFPSLLPYQVFSFMDLSSKAHPSFLFDYYSKGTLLDNYKNLNNTKKMIIIIGVAEALRYLHYNKIEHASLNPSNILLDENYYPYLTSYGLSRLIKNLKKPVLRGHFTYLSPNSGSPNYGFQNDIFSFSMVLYLLIAGEVPFGDCVDLIQIPDKLLHGIRPPQPKGAPADFILLINECWDAQAERRPSFDEISQRLKTISLPDVKEDEIDKYRNFLQNPFNHDEFLKNEKEIEKRSPNKAKPHSSPKKSNDDSYLQIDDEYDEEEIMKPLKSKKDEKNTKYILRQVAIRSSAALALNRADSSPTKLSPTKSSPSKASNTESKLEHKSEIKSKLSPVNKKPNISVVDESRKKNKETHKRSTEDNDIIEINNYKSNQAEKRSKPETNLEKKENREEIIEKDQKKETKDKMDMQDKKEKPENKEKSEKNEKLERKKKEEKKARNEKKDKQVAIYDSNDFLKQTHYDDDRIDRKDDLDIQYSQILEQFNDGNITHQDSIQCFKKFLKLADQNHSLSCIMVGECYEKGKGIQINPSQAFNYYMKAGKTDIGLFHIAQCYENGIGTDIDLSNAINNYKASINFENSKLMIYRLSILGHNLGYEPTFVFNELDDETNFYMCYLKGMCYEFGYGTEINENAAFELYSHSFEGKEYSSAVRLSICYLLGLGTKQNHKKALKILSDAQDNIQASIFLSYLGSRGIGGSITIETLRSAYYKFRDLKSISWEAHALFGLCTIRGIGVKKDRKGLEKIYAASKSGDPTALVLYGRELRRGKLIDENKEEAISLFKEASMKFSPLGMTQFGKYLIYEENEIDAGVELIKKAATFKYKGALCHYGKLLLKGIGVDENKEEAIKQFKKAIDLGSINAKIELGKILSRDKDIQAANKLFESAADQGSYEGMYRYAKSHLKDSNIPSKVLKYLKMAADSGHAKAANRYGEVLTLDDKTAKDAARYYKMAADANDANGLNNYGSCLYEGWGEEEDFEEAVVYLKRSAEMGNSAGMTSYGLALQEGKGVKQDLKKAKFYFKKAAEMNNESAQYNYAMLLKEELGDDSKSKNKKSAQEALKYLKLSADSKFPLAMLFYGMELLKNEKTVQVATKYLKELIGMSVPAKYEYTKMQAKGLLTDKNSSNS</sequence>
<dbReference type="Proteomes" id="UP000179807">
    <property type="component" value="Unassembled WGS sequence"/>
</dbReference>
<dbReference type="GeneID" id="94840731"/>
<dbReference type="PANTHER" id="PTHR11102">
    <property type="entry name" value="SEL-1-LIKE PROTEIN"/>
    <property type="match status" value="1"/>
</dbReference>